<comment type="caution">
    <text evidence="1">The sequence shown here is derived from an EMBL/GenBank/DDBJ whole genome shotgun (WGS) entry which is preliminary data.</text>
</comment>
<gene>
    <name evidence="1" type="ORF">SDC9_136065</name>
</gene>
<accession>A0A645DI97</accession>
<organism evidence="1">
    <name type="scientific">bioreactor metagenome</name>
    <dbReference type="NCBI Taxonomy" id="1076179"/>
    <lineage>
        <taxon>unclassified sequences</taxon>
        <taxon>metagenomes</taxon>
        <taxon>ecological metagenomes</taxon>
    </lineage>
</organism>
<evidence type="ECO:0000313" key="1">
    <source>
        <dbReference type="EMBL" id="MPM88961.1"/>
    </source>
</evidence>
<protein>
    <submittedName>
        <fullName evidence="1">Uncharacterized protein</fullName>
    </submittedName>
</protein>
<name>A0A645DI97_9ZZZZ</name>
<reference evidence="1" key="1">
    <citation type="submission" date="2019-08" db="EMBL/GenBank/DDBJ databases">
        <authorList>
            <person name="Kucharzyk K."/>
            <person name="Murdoch R.W."/>
            <person name="Higgins S."/>
            <person name="Loffler F."/>
        </authorList>
    </citation>
    <scope>NUCLEOTIDE SEQUENCE</scope>
</reference>
<dbReference type="EMBL" id="VSSQ01036468">
    <property type="protein sequence ID" value="MPM88961.1"/>
    <property type="molecule type" value="Genomic_DNA"/>
</dbReference>
<dbReference type="AlphaFoldDB" id="A0A645DI97"/>
<sequence length="114" mass="12343">MEDLHALGRLQIQRDGPLVAVHAVVVGGLGLADANAPVTRVIAATRVLDLDHFGAEVGQYHAAQRPGEDAGQIEYSHPLQREVDVLVLFGIAVGHLPCLLGKSWFRRALKHAVW</sequence>
<proteinExistence type="predicted"/>